<protein>
    <recommendedName>
        <fullName evidence="10">DNA fragmentation factor subunit beta</fullName>
    </recommendedName>
</protein>
<comment type="function">
    <text evidence="8">Nuclease that induces DNA fragmentation and chromatin condensation during apoptosis. Degrades naked DNA and induces apoptotic morphology.</text>
</comment>
<proteinExistence type="predicted"/>
<evidence type="ECO:0000256" key="8">
    <source>
        <dbReference type="ARBA" id="ARBA00053660"/>
    </source>
</evidence>
<reference evidence="13" key="2">
    <citation type="submission" date="2025-09" db="UniProtKB">
        <authorList>
            <consortium name="Ensembl"/>
        </authorList>
    </citation>
    <scope>IDENTIFICATION</scope>
</reference>
<dbReference type="SMART" id="SM00266">
    <property type="entry name" value="CAD"/>
    <property type="match status" value="1"/>
</dbReference>
<evidence type="ECO:0000256" key="6">
    <source>
        <dbReference type="ARBA" id="ARBA00022801"/>
    </source>
</evidence>
<dbReference type="GO" id="GO:0016787">
    <property type="term" value="F:hydrolase activity"/>
    <property type="evidence" value="ECO:0007669"/>
    <property type="project" value="UniProtKB-KW"/>
</dbReference>
<evidence type="ECO:0000256" key="1">
    <source>
        <dbReference type="ARBA" id="ARBA00004123"/>
    </source>
</evidence>
<accession>A0A8C0J037</accession>
<keyword evidence="3" id="KW-0963">Cytoplasm</keyword>
<dbReference type="Ensembl" id="ENSCABT00000027089.1">
    <property type="protein sequence ID" value="ENSCABP00000024723.1"/>
    <property type="gene ID" value="ENSCABG00000018201.1"/>
</dbReference>
<keyword evidence="7" id="KW-0539">Nucleus</keyword>
<dbReference type="PROSITE" id="PS51135">
    <property type="entry name" value="CIDE_N"/>
    <property type="match status" value="1"/>
</dbReference>
<evidence type="ECO:0000256" key="3">
    <source>
        <dbReference type="ARBA" id="ARBA00022490"/>
    </source>
</evidence>
<dbReference type="GO" id="GO:0004520">
    <property type="term" value="F:DNA endonuclease activity"/>
    <property type="evidence" value="ECO:0007669"/>
    <property type="project" value="InterPro"/>
</dbReference>
<comment type="subunit">
    <text evidence="9">Heterodimer of DFFA and DFFB. Interacts with H1-1.</text>
</comment>
<evidence type="ECO:0000256" key="11">
    <source>
        <dbReference type="PROSITE-ProRule" id="PRU00447"/>
    </source>
</evidence>
<dbReference type="Gene3D" id="3.10.20.10">
    <property type="match status" value="1"/>
</dbReference>
<feature type="domain" description="CIDE-N" evidence="12">
    <location>
        <begin position="4"/>
        <end position="80"/>
    </location>
</feature>
<dbReference type="InterPro" id="IPR039729">
    <property type="entry name" value="DFF40"/>
</dbReference>
<dbReference type="Pfam" id="PF02017">
    <property type="entry name" value="CIDE-N"/>
    <property type="match status" value="1"/>
</dbReference>
<evidence type="ECO:0000256" key="9">
    <source>
        <dbReference type="ARBA" id="ARBA00064007"/>
    </source>
</evidence>
<evidence type="ECO:0000313" key="13">
    <source>
        <dbReference type="Ensembl" id="ENSCABP00000024723.1"/>
    </source>
</evidence>
<organism evidence="13 14">
    <name type="scientific">Chelonoidis abingdonii</name>
    <name type="common">Abingdon island giant tortoise</name>
    <name type="synonym">Testudo abingdonii</name>
    <dbReference type="NCBI Taxonomy" id="106734"/>
    <lineage>
        <taxon>Eukaryota</taxon>
        <taxon>Metazoa</taxon>
        <taxon>Chordata</taxon>
        <taxon>Craniata</taxon>
        <taxon>Vertebrata</taxon>
        <taxon>Euteleostomi</taxon>
        <taxon>Archelosauria</taxon>
        <taxon>Testudinata</taxon>
        <taxon>Testudines</taxon>
        <taxon>Cryptodira</taxon>
        <taxon>Durocryptodira</taxon>
        <taxon>Testudinoidea</taxon>
        <taxon>Testudinidae</taxon>
        <taxon>Chelonoidis</taxon>
    </lineage>
</organism>
<evidence type="ECO:0000256" key="7">
    <source>
        <dbReference type="ARBA" id="ARBA00023242"/>
    </source>
</evidence>
<dbReference type="GeneTree" id="ENSGT00390000014490"/>
<dbReference type="PANTHER" id="PTHR13067">
    <property type="entry name" value="CASPASE-ACTIVATED DNASE"/>
    <property type="match status" value="1"/>
</dbReference>
<keyword evidence="5" id="KW-0540">Nuclease</keyword>
<comment type="subcellular location">
    <subcellularLocation>
        <location evidence="2">Cytoplasm</location>
    </subcellularLocation>
    <subcellularLocation>
        <location evidence="1">Nucleus</location>
    </subcellularLocation>
</comment>
<evidence type="ECO:0000256" key="2">
    <source>
        <dbReference type="ARBA" id="ARBA00004496"/>
    </source>
</evidence>
<reference evidence="13" key="1">
    <citation type="submission" date="2025-08" db="UniProtKB">
        <authorList>
            <consortium name="Ensembl"/>
        </authorList>
    </citation>
    <scope>IDENTIFICATION</scope>
</reference>
<dbReference type="GO" id="GO:0005634">
    <property type="term" value="C:nucleus"/>
    <property type="evidence" value="ECO:0007669"/>
    <property type="project" value="UniProtKB-SubCell"/>
</dbReference>
<sequence length="132" mass="15012">MAPRPKAFKIRSLRGPQKYGVAARSLPELLRKGGKLLQLSFPDCRLCLFEDGTELTEGYFQSIPDNTDLILLAPGETWQGCKWETFISLFCNLNSFTFQNPKWEGVRIWDFISIFATIAQYDLVKASLCLSL</sequence>
<dbReference type="GO" id="GO:0006309">
    <property type="term" value="P:apoptotic DNA fragmentation"/>
    <property type="evidence" value="ECO:0007669"/>
    <property type="project" value="InterPro"/>
</dbReference>
<dbReference type="FunFam" id="3.10.20.10:FF:000006">
    <property type="entry name" value="DNA fragmentation factor subunit beta"/>
    <property type="match status" value="1"/>
</dbReference>
<name>A0A8C0J037_CHEAB</name>
<evidence type="ECO:0000256" key="5">
    <source>
        <dbReference type="ARBA" id="ARBA00022722"/>
    </source>
</evidence>
<keyword evidence="6" id="KW-0378">Hydrolase</keyword>
<keyword evidence="14" id="KW-1185">Reference proteome</keyword>
<dbReference type="GO" id="GO:0005737">
    <property type="term" value="C:cytoplasm"/>
    <property type="evidence" value="ECO:0007669"/>
    <property type="project" value="UniProtKB-SubCell"/>
</dbReference>
<evidence type="ECO:0000256" key="10">
    <source>
        <dbReference type="ARBA" id="ARBA00069517"/>
    </source>
</evidence>
<keyword evidence="4 11" id="KW-0053">Apoptosis</keyword>
<dbReference type="PANTHER" id="PTHR13067:SF2">
    <property type="entry name" value="CASPASE-ACTIVATED DNASE"/>
    <property type="match status" value="1"/>
</dbReference>
<dbReference type="InterPro" id="IPR003508">
    <property type="entry name" value="CIDE-N_dom"/>
</dbReference>
<evidence type="ECO:0000256" key="4">
    <source>
        <dbReference type="ARBA" id="ARBA00022703"/>
    </source>
</evidence>
<dbReference type="AlphaFoldDB" id="A0A8C0J037"/>
<dbReference type="OMA" id="IWDFISI"/>
<dbReference type="SUPFAM" id="SSF54277">
    <property type="entry name" value="CAD &amp; PB1 domains"/>
    <property type="match status" value="1"/>
</dbReference>
<evidence type="ECO:0000259" key="12">
    <source>
        <dbReference type="PROSITE" id="PS51135"/>
    </source>
</evidence>
<dbReference type="Proteomes" id="UP000694404">
    <property type="component" value="Unplaced"/>
</dbReference>
<evidence type="ECO:0000313" key="14">
    <source>
        <dbReference type="Proteomes" id="UP000694404"/>
    </source>
</evidence>